<feature type="non-terminal residue" evidence="2">
    <location>
        <position position="1"/>
    </location>
</feature>
<reference evidence="2" key="1">
    <citation type="submission" date="2013-07" db="EMBL/GenBank/DDBJ databases">
        <title>Midgut Transcriptome Profiling of Anoplphora glabripennis, a Lignocellulose Degrading, Wood-Boring Cerambycid.</title>
        <authorList>
            <person name="Scully E.D."/>
            <person name="Hoover K."/>
            <person name="Carlson J.E."/>
            <person name="Tien M."/>
            <person name="Geib S.M."/>
        </authorList>
    </citation>
    <scope>NUCLEOTIDE SEQUENCE</scope>
</reference>
<dbReference type="GO" id="GO:0003676">
    <property type="term" value="F:nucleic acid binding"/>
    <property type="evidence" value="ECO:0007669"/>
    <property type="project" value="InterPro"/>
</dbReference>
<feature type="domain" description="Integrase catalytic" evidence="1">
    <location>
        <begin position="136"/>
        <end position="292"/>
    </location>
</feature>
<dbReference type="InterPro" id="IPR036397">
    <property type="entry name" value="RNaseH_sf"/>
</dbReference>
<evidence type="ECO:0000313" key="2">
    <source>
        <dbReference type="EMBL" id="JAB67598.1"/>
    </source>
</evidence>
<dbReference type="InterPro" id="IPR012337">
    <property type="entry name" value="RNaseH-like_sf"/>
</dbReference>
<protein>
    <submittedName>
        <fullName evidence="2">Copia protein</fullName>
    </submittedName>
</protein>
<dbReference type="PANTHER" id="PTHR42648:SF28">
    <property type="entry name" value="TRANSPOSON-ENCODED PROTEIN WITH RIBONUCLEASE H-LIKE AND RETROVIRUS ZINC FINGER-LIKE DOMAINS"/>
    <property type="match status" value="1"/>
</dbReference>
<organism evidence="2">
    <name type="scientific">Anoplophora glabripennis</name>
    <name type="common">Asian longhorn beetle</name>
    <name type="synonym">Anoplophora nobilis</name>
    <dbReference type="NCBI Taxonomy" id="217634"/>
    <lineage>
        <taxon>Eukaryota</taxon>
        <taxon>Metazoa</taxon>
        <taxon>Ecdysozoa</taxon>
        <taxon>Arthropoda</taxon>
        <taxon>Hexapoda</taxon>
        <taxon>Insecta</taxon>
        <taxon>Pterygota</taxon>
        <taxon>Neoptera</taxon>
        <taxon>Endopterygota</taxon>
        <taxon>Coleoptera</taxon>
        <taxon>Polyphaga</taxon>
        <taxon>Cucujiformia</taxon>
        <taxon>Chrysomeloidea</taxon>
        <taxon>Cerambycidae</taxon>
        <taxon>Lamiinae</taxon>
        <taxon>Lamiini</taxon>
        <taxon>Anoplophora</taxon>
    </lineage>
</organism>
<dbReference type="PANTHER" id="PTHR42648">
    <property type="entry name" value="TRANSPOSASE, PUTATIVE-RELATED"/>
    <property type="match status" value="1"/>
</dbReference>
<accession>V5H467</accession>
<dbReference type="InterPro" id="IPR039537">
    <property type="entry name" value="Retrotran_Ty1/copia-like"/>
</dbReference>
<gene>
    <name evidence="2" type="primary">COPIA</name>
</gene>
<dbReference type="PROSITE" id="PS50994">
    <property type="entry name" value="INTEGRASE"/>
    <property type="match status" value="1"/>
</dbReference>
<dbReference type="GO" id="GO:0015074">
    <property type="term" value="P:DNA integration"/>
    <property type="evidence" value="ECO:0007669"/>
    <property type="project" value="InterPro"/>
</dbReference>
<dbReference type="EMBL" id="GALX01000868">
    <property type="protein sequence ID" value="JAB67598.1"/>
    <property type="molecule type" value="Transcribed_RNA"/>
</dbReference>
<dbReference type="InterPro" id="IPR001584">
    <property type="entry name" value="Integrase_cat-core"/>
</dbReference>
<feature type="non-terminal residue" evidence="2">
    <location>
        <position position="292"/>
    </location>
</feature>
<dbReference type="Pfam" id="PF00665">
    <property type="entry name" value="rve"/>
    <property type="match status" value="1"/>
</dbReference>
<proteinExistence type="predicted"/>
<dbReference type="SUPFAM" id="SSF53098">
    <property type="entry name" value="Ribonuclease H-like"/>
    <property type="match status" value="1"/>
</dbReference>
<dbReference type="InterPro" id="IPR025724">
    <property type="entry name" value="GAG-pre-integrase_dom"/>
</dbReference>
<dbReference type="AlphaFoldDB" id="V5H467"/>
<name>V5H467_ANOGL</name>
<dbReference type="Gene3D" id="3.30.420.10">
    <property type="entry name" value="Ribonuclease H-like superfamily/Ribonuclease H"/>
    <property type="match status" value="1"/>
</dbReference>
<evidence type="ECO:0000259" key="1">
    <source>
        <dbReference type="PROSITE" id="PS50994"/>
    </source>
</evidence>
<sequence length="292" mass="33722">TEVLFVPNLKYNLLSVGKLQEKGLSVTFQEEKAIITRQKEIILEVCRSSKLYVTNLPYLVKTNCVDDINVARSEKNNLMLWHRRFGHVSRNTLINLIDNNIVNGLSKIGDRELDFCEPCVMGKQSRLPYPTVQKPRSRRPLELIHSDVGGLLNPASFDGYRYYCSFIDDYTHFVVVYLLEYKSEVFKYFKQYKEAAETHFQFQISRMSMDNGGEHCSNEFVAFCQEKGIKLEYTIPYCPQQNGVSERFNRLLVEKARSMIADSGVPKTLWGEAVRTAAYIMNRLPSNSLHCE</sequence>
<dbReference type="Pfam" id="PF13976">
    <property type="entry name" value="gag_pre-integrs"/>
    <property type="match status" value="1"/>
</dbReference>